<dbReference type="PROSITE" id="PS50931">
    <property type="entry name" value="HTH_LYSR"/>
    <property type="match status" value="1"/>
</dbReference>
<evidence type="ECO:0000259" key="5">
    <source>
        <dbReference type="PROSITE" id="PS50931"/>
    </source>
</evidence>
<dbReference type="AlphaFoldDB" id="A0A494WFR7"/>
<dbReference type="SUPFAM" id="SSF46785">
    <property type="entry name" value="Winged helix' DNA-binding domain"/>
    <property type="match status" value="1"/>
</dbReference>
<dbReference type="InterPro" id="IPR000847">
    <property type="entry name" value="LysR_HTH_N"/>
</dbReference>
<proteinExistence type="inferred from homology"/>
<dbReference type="Gene3D" id="3.40.190.290">
    <property type="match status" value="1"/>
</dbReference>
<protein>
    <submittedName>
        <fullName evidence="6">LysR family transcriptional regulator</fullName>
    </submittedName>
</protein>
<dbReference type="Pfam" id="PF00126">
    <property type="entry name" value="HTH_1"/>
    <property type="match status" value="1"/>
</dbReference>
<reference evidence="6 7" key="1">
    <citation type="submission" date="2018-05" db="EMBL/GenBank/DDBJ databases">
        <title>Complete Genome Sequence of the Nonylphenol-Degrading Bacterium Sphingobium amiense DSM 16289T.</title>
        <authorList>
            <person name="Ootsuka M."/>
            <person name="Nishizawa T."/>
            <person name="Ohta H."/>
        </authorList>
    </citation>
    <scope>NUCLEOTIDE SEQUENCE [LARGE SCALE GENOMIC DNA]</scope>
    <source>
        <strain evidence="6 7">DSM 16289</strain>
    </source>
</reference>
<evidence type="ECO:0000313" key="7">
    <source>
        <dbReference type="Proteomes" id="UP000279959"/>
    </source>
</evidence>
<accession>A0A494WFR7</accession>
<evidence type="ECO:0000256" key="2">
    <source>
        <dbReference type="ARBA" id="ARBA00023015"/>
    </source>
</evidence>
<dbReference type="InterPro" id="IPR005119">
    <property type="entry name" value="LysR_subst-bd"/>
</dbReference>
<dbReference type="PANTHER" id="PTHR30537">
    <property type="entry name" value="HTH-TYPE TRANSCRIPTIONAL REGULATOR"/>
    <property type="match status" value="1"/>
</dbReference>
<dbReference type="SUPFAM" id="SSF53850">
    <property type="entry name" value="Periplasmic binding protein-like II"/>
    <property type="match status" value="1"/>
</dbReference>
<evidence type="ECO:0000256" key="4">
    <source>
        <dbReference type="ARBA" id="ARBA00023163"/>
    </source>
</evidence>
<comment type="similarity">
    <text evidence="1">Belongs to the LysR transcriptional regulatory family.</text>
</comment>
<dbReference type="RefSeq" id="WP_066700670.1">
    <property type="nucleotide sequence ID" value="NZ_AP018664.1"/>
</dbReference>
<dbReference type="Proteomes" id="UP000279959">
    <property type="component" value="Chromosome"/>
</dbReference>
<dbReference type="PANTHER" id="PTHR30537:SF3">
    <property type="entry name" value="TRANSCRIPTIONAL REGULATORY PROTEIN"/>
    <property type="match status" value="1"/>
</dbReference>
<dbReference type="Pfam" id="PF03466">
    <property type="entry name" value="LysR_substrate"/>
    <property type="match status" value="1"/>
</dbReference>
<name>A0A494WFR7_9SPHN</name>
<gene>
    <name evidence="6" type="ORF">SAMIE_1029900</name>
</gene>
<dbReference type="GO" id="GO:0006351">
    <property type="term" value="P:DNA-templated transcription"/>
    <property type="evidence" value="ECO:0007669"/>
    <property type="project" value="TreeGrafter"/>
</dbReference>
<dbReference type="GO" id="GO:0043565">
    <property type="term" value="F:sequence-specific DNA binding"/>
    <property type="evidence" value="ECO:0007669"/>
    <property type="project" value="TreeGrafter"/>
</dbReference>
<evidence type="ECO:0000313" key="6">
    <source>
        <dbReference type="EMBL" id="BBD99489.1"/>
    </source>
</evidence>
<keyword evidence="3" id="KW-0238">DNA-binding</keyword>
<dbReference type="GO" id="GO:0003700">
    <property type="term" value="F:DNA-binding transcription factor activity"/>
    <property type="evidence" value="ECO:0007669"/>
    <property type="project" value="InterPro"/>
</dbReference>
<keyword evidence="7" id="KW-1185">Reference proteome</keyword>
<feature type="domain" description="HTH lysR-type" evidence="5">
    <location>
        <begin position="2"/>
        <end position="59"/>
    </location>
</feature>
<dbReference type="EMBL" id="AP018664">
    <property type="protein sequence ID" value="BBD99489.1"/>
    <property type="molecule type" value="Genomic_DNA"/>
</dbReference>
<dbReference type="Gene3D" id="1.10.10.10">
    <property type="entry name" value="Winged helix-like DNA-binding domain superfamily/Winged helix DNA-binding domain"/>
    <property type="match status" value="1"/>
</dbReference>
<keyword evidence="4" id="KW-0804">Transcription</keyword>
<dbReference type="InterPro" id="IPR058163">
    <property type="entry name" value="LysR-type_TF_proteobact-type"/>
</dbReference>
<evidence type="ECO:0000256" key="1">
    <source>
        <dbReference type="ARBA" id="ARBA00009437"/>
    </source>
</evidence>
<evidence type="ECO:0000256" key="3">
    <source>
        <dbReference type="ARBA" id="ARBA00023125"/>
    </source>
</evidence>
<dbReference type="KEGG" id="sami:SAMIE_1029900"/>
<dbReference type="InterPro" id="IPR036390">
    <property type="entry name" value="WH_DNA-bd_sf"/>
</dbReference>
<keyword evidence="2" id="KW-0805">Transcription regulation</keyword>
<sequence length="297" mass="32490">MLQSADLMLFLSILREGNMVAAGKRAGIDHSTVARRLTALERELGARLFDRSSRGVSPTPAAFALQRHAERIESELLAASASVAARDDVVEGVVRLATTEMFGAYLVAPHIETLQRRHPGLTLELATESRSTSLARREADIAVMLSMPPRGRLVGRKLTDYRLGLYASSDYLEREGTPGSLDDLHRHHFVSYIEELAGFREMIALDQLLPGAPVRFRSTSAAAQQAAVAAGMGIGMLHLFAAGQDERLVRLLPDEVEVLRSYWVVMHADLQKLPRIRATISFLEEAIAAAKARSAGI</sequence>
<dbReference type="InterPro" id="IPR036388">
    <property type="entry name" value="WH-like_DNA-bd_sf"/>
</dbReference>
<organism evidence="6 7">
    <name type="scientific">Sphingobium amiense</name>
    <dbReference type="NCBI Taxonomy" id="135719"/>
    <lineage>
        <taxon>Bacteria</taxon>
        <taxon>Pseudomonadati</taxon>
        <taxon>Pseudomonadota</taxon>
        <taxon>Alphaproteobacteria</taxon>
        <taxon>Sphingomonadales</taxon>
        <taxon>Sphingomonadaceae</taxon>
        <taxon>Sphingobium</taxon>
    </lineage>
</organism>